<dbReference type="GO" id="GO:0005874">
    <property type="term" value="C:microtubule"/>
    <property type="evidence" value="ECO:0007669"/>
    <property type="project" value="TreeGrafter"/>
</dbReference>
<accession>A0A8J4CF49</accession>
<dbReference type="GO" id="GO:0046785">
    <property type="term" value="P:microtubule polymerization"/>
    <property type="evidence" value="ECO:0007669"/>
    <property type="project" value="InterPro"/>
</dbReference>
<dbReference type="Proteomes" id="UP000722791">
    <property type="component" value="Unassembled WGS sequence"/>
</dbReference>
<evidence type="ECO:0000313" key="4">
    <source>
        <dbReference type="Proteomes" id="UP000747110"/>
    </source>
</evidence>
<evidence type="ECO:0000313" key="3">
    <source>
        <dbReference type="EMBL" id="GIL95262.1"/>
    </source>
</evidence>
<protein>
    <recommendedName>
        <fullName evidence="5">P25-alpha family protein</fullName>
    </recommendedName>
</protein>
<dbReference type="PANTHER" id="PTHR12932:SF9">
    <property type="entry name" value="TUBULIN POLYMERIZATION-PROMOTING PROTEIN HOMOLOG"/>
    <property type="match status" value="1"/>
</dbReference>
<sequence length="154" mass="16995">MSNLFKEAFIAFASYGKGQEEKLDMDNKNFSKCMKDSKVMDGRCITTTEVDLTFMKVKAKTERTINFAQFCNALDHFAQKKGVPRADLEQKIAAAKPTSNATQTQAVKFYDDKNLFTGVHKNGGPTTIDKRAAGGLAGLLDRSHADNRGVKYSS</sequence>
<evidence type="ECO:0000313" key="2">
    <source>
        <dbReference type="EMBL" id="GIL81702.1"/>
    </source>
</evidence>
<dbReference type="PANTHER" id="PTHR12932">
    <property type="entry name" value="P25 ALPHA-RELATED"/>
    <property type="match status" value="1"/>
</dbReference>
<dbReference type="GO" id="GO:0032273">
    <property type="term" value="P:positive regulation of protein polymerization"/>
    <property type="evidence" value="ECO:0007669"/>
    <property type="project" value="TreeGrafter"/>
</dbReference>
<keyword evidence="4" id="KW-1185">Reference proteome</keyword>
<organism evidence="2 4">
    <name type="scientific">Volvox reticuliferus</name>
    <dbReference type="NCBI Taxonomy" id="1737510"/>
    <lineage>
        <taxon>Eukaryota</taxon>
        <taxon>Viridiplantae</taxon>
        <taxon>Chlorophyta</taxon>
        <taxon>core chlorophytes</taxon>
        <taxon>Chlorophyceae</taxon>
        <taxon>CS clade</taxon>
        <taxon>Chlamydomonadales</taxon>
        <taxon>Volvocaceae</taxon>
        <taxon>Volvox</taxon>
    </lineage>
</organism>
<dbReference type="Pfam" id="PF05517">
    <property type="entry name" value="p25-alpha"/>
    <property type="match status" value="1"/>
</dbReference>
<name>A0A8J4CF49_9CHLO</name>
<dbReference type="EMBL" id="BNCP01000022">
    <property type="protein sequence ID" value="GIL81702.1"/>
    <property type="molecule type" value="Genomic_DNA"/>
</dbReference>
<dbReference type="InterPro" id="IPR008907">
    <property type="entry name" value="TPP/p25"/>
</dbReference>
<evidence type="ECO:0008006" key="5">
    <source>
        <dbReference type="Google" id="ProtNLM"/>
    </source>
</evidence>
<reference evidence="2" key="1">
    <citation type="journal article" date="2021" name="Proc. Natl. Acad. Sci. U.S.A.">
        <title>Three genomes in the algal genus Volvox reveal the fate of a haploid sex-determining region after a transition to homothallism.</title>
        <authorList>
            <person name="Yamamoto K."/>
            <person name="Hamaji T."/>
            <person name="Kawai-Toyooka H."/>
            <person name="Matsuzaki R."/>
            <person name="Takahashi F."/>
            <person name="Nishimura Y."/>
            <person name="Kawachi M."/>
            <person name="Noguchi H."/>
            <person name="Minakuchi Y."/>
            <person name="Umen J.G."/>
            <person name="Toyoda A."/>
            <person name="Nozaki H."/>
        </authorList>
    </citation>
    <scope>NUCLEOTIDE SEQUENCE</scope>
    <source>
        <strain evidence="3">NIES-3785</strain>
        <strain evidence="2">NIES-3786</strain>
    </source>
</reference>
<dbReference type="SUPFAM" id="SSF47473">
    <property type="entry name" value="EF-hand"/>
    <property type="match status" value="1"/>
</dbReference>
<proteinExistence type="inferred from homology"/>
<dbReference type="AlphaFoldDB" id="A0A8J4CF49"/>
<dbReference type="OrthoDB" id="548799at2759"/>
<dbReference type="InterPro" id="IPR011992">
    <property type="entry name" value="EF-hand-dom_pair"/>
</dbReference>
<evidence type="ECO:0000256" key="1">
    <source>
        <dbReference type="ARBA" id="ARBA00010994"/>
    </source>
</evidence>
<comment type="caution">
    <text evidence="2">The sequence shown here is derived from an EMBL/GenBank/DDBJ whole genome shotgun (WGS) entry which is preliminary data.</text>
</comment>
<dbReference type="EMBL" id="BNCQ01000002">
    <property type="protein sequence ID" value="GIL95262.1"/>
    <property type="molecule type" value="Genomic_DNA"/>
</dbReference>
<dbReference type="Proteomes" id="UP000747110">
    <property type="component" value="Unassembled WGS sequence"/>
</dbReference>
<comment type="similarity">
    <text evidence="1">Belongs to the TPPP family.</text>
</comment>
<dbReference type="Gene3D" id="1.10.238.10">
    <property type="entry name" value="EF-hand"/>
    <property type="match status" value="1"/>
</dbReference>
<gene>
    <name evidence="2" type="ORF">Vretifemale_10721</name>
    <name evidence="3" type="ORF">Vretimale_1340</name>
</gene>
<dbReference type="GO" id="GO:0015631">
    <property type="term" value="F:tubulin binding"/>
    <property type="evidence" value="ECO:0007669"/>
    <property type="project" value="InterPro"/>
</dbReference>
<dbReference type="GO" id="GO:0001578">
    <property type="term" value="P:microtubule bundle formation"/>
    <property type="evidence" value="ECO:0007669"/>
    <property type="project" value="TreeGrafter"/>
</dbReference>